<organism evidence="3 4">
    <name type="scientific">Methanopyrus kandleri</name>
    <dbReference type="NCBI Taxonomy" id="2320"/>
    <lineage>
        <taxon>Archaea</taxon>
        <taxon>Methanobacteriati</taxon>
        <taxon>Methanobacteriota</taxon>
        <taxon>Methanomada group</taxon>
        <taxon>Methanopyri</taxon>
        <taxon>Methanopyrales</taxon>
        <taxon>Methanopyraceae</taxon>
        <taxon>Methanopyrus</taxon>
    </lineage>
</organism>
<feature type="transmembrane region" description="Helical" evidence="2">
    <location>
        <begin position="6"/>
        <end position="29"/>
    </location>
</feature>
<accession>A0A832TGL5</accession>
<evidence type="ECO:0000313" key="3">
    <source>
        <dbReference type="EMBL" id="HII70409.1"/>
    </source>
</evidence>
<name>A0A832TGL5_9EURY</name>
<evidence type="ECO:0000256" key="2">
    <source>
        <dbReference type="SAM" id="Phobius"/>
    </source>
</evidence>
<dbReference type="GeneID" id="1477735"/>
<keyword evidence="2" id="KW-0812">Transmembrane</keyword>
<proteinExistence type="predicted"/>
<dbReference type="RefSeq" id="WP_148679500.1">
    <property type="nucleotide sequence ID" value="NZ_DUJS01000004.1"/>
</dbReference>
<keyword evidence="1" id="KW-0175">Coiled coil</keyword>
<protein>
    <submittedName>
        <fullName evidence="3">Uncharacterized protein</fullName>
    </submittedName>
</protein>
<evidence type="ECO:0000256" key="1">
    <source>
        <dbReference type="SAM" id="Coils"/>
    </source>
</evidence>
<dbReference type="AlphaFoldDB" id="A0A832TGL5"/>
<dbReference type="EMBL" id="DUJS01000004">
    <property type="protein sequence ID" value="HII70409.1"/>
    <property type="molecule type" value="Genomic_DNA"/>
</dbReference>
<gene>
    <name evidence="3" type="ORF">HA336_04160</name>
</gene>
<comment type="caution">
    <text evidence="3">The sequence shown here is derived from an EMBL/GenBank/DDBJ whole genome shotgun (WGS) entry which is preliminary data.</text>
</comment>
<dbReference type="Proteomes" id="UP000619545">
    <property type="component" value="Unassembled WGS sequence"/>
</dbReference>
<feature type="coiled-coil region" evidence="1">
    <location>
        <begin position="102"/>
        <end position="132"/>
    </location>
</feature>
<keyword evidence="2" id="KW-0472">Membrane</keyword>
<reference evidence="3" key="1">
    <citation type="journal article" date="2020" name="bioRxiv">
        <title>A rank-normalized archaeal taxonomy based on genome phylogeny resolves widespread incomplete and uneven classifications.</title>
        <authorList>
            <person name="Rinke C."/>
            <person name="Chuvochina M."/>
            <person name="Mussig A.J."/>
            <person name="Chaumeil P.-A."/>
            <person name="Waite D.W."/>
            <person name="Whitman W.B."/>
            <person name="Parks D.H."/>
            <person name="Hugenholtz P."/>
        </authorList>
    </citation>
    <scope>NUCLEOTIDE SEQUENCE</scope>
    <source>
        <strain evidence="3">UBA8853</strain>
    </source>
</reference>
<sequence>MLAEVLLQPMVVSVLIGSTAAVIIVLIALKTYSKKLRIRELELKVEREKVELVRADLERRKLLDLLFYLPEDTRLMKRVGEIRSLLTRLAEKYMDVETRLTVVELETELKRLEKILKDLERVEGDVRGGENE</sequence>
<evidence type="ECO:0000313" key="4">
    <source>
        <dbReference type="Proteomes" id="UP000619545"/>
    </source>
</evidence>
<keyword evidence="2" id="KW-1133">Transmembrane helix</keyword>